<feature type="region of interest" description="Disordered" evidence="5">
    <location>
        <begin position="198"/>
        <end position="294"/>
    </location>
</feature>
<dbReference type="GO" id="GO:0004222">
    <property type="term" value="F:metalloendopeptidase activity"/>
    <property type="evidence" value="ECO:0007669"/>
    <property type="project" value="TreeGrafter"/>
</dbReference>
<reference evidence="6" key="1">
    <citation type="journal article" date="2023" name="Science">
        <title>Genome structures resolve the early diversification of teleost fishes.</title>
        <authorList>
            <person name="Parey E."/>
            <person name="Louis A."/>
            <person name="Montfort J."/>
            <person name="Bouchez O."/>
            <person name="Roques C."/>
            <person name="Iampietro C."/>
            <person name="Lluch J."/>
            <person name="Castinel A."/>
            <person name="Donnadieu C."/>
            <person name="Desvignes T."/>
            <person name="Floi Bucao C."/>
            <person name="Jouanno E."/>
            <person name="Wen M."/>
            <person name="Mejri S."/>
            <person name="Dirks R."/>
            <person name="Jansen H."/>
            <person name="Henkel C."/>
            <person name="Chen W.J."/>
            <person name="Zahm M."/>
            <person name="Cabau C."/>
            <person name="Klopp C."/>
            <person name="Thompson A.W."/>
            <person name="Robinson-Rechavi M."/>
            <person name="Braasch I."/>
            <person name="Lecointre G."/>
            <person name="Bobe J."/>
            <person name="Postlethwait J.H."/>
            <person name="Berthelot C."/>
            <person name="Roest Crollius H."/>
            <person name="Guiguen Y."/>
        </authorList>
    </citation>
    <scope>NUCLEOTIDE SEQUENCE</scope>
    <source>
        <strain evidence="6">NC1722</strain>
    </source>
</reference>
<keyword evidence="7" id="KW-1185">Reference proteome</keyword>
<dbReference type="SMART" id="SM00209">
    <property type="entry name" value="TSP1"/>
    <property type="match status" value="4"/>
</dbReference>
<proteinExistence type="predicted"/>
<dbReference type="SUPFAM" id="SSF82895">
    <property type="entry name" value="TSP-1 type 1 repeat"/>
    <property type="match status" value="4"/>
</dbReference>
<dbReference type="Pfam" id="PF19030">
    <property type="entry name" value="TSP1_ADAMTS"/>
    <property type="match status" value="4"/>
</dbReference>
<dbReference type="GO" id="GO:0006508">
    <property type="term" value="P:proteolysis"/>
    <property type="evidence" value="ECO:0007669"/>
    <property type="project" value="TreeGrafter"/>
</dbReference>
<dbReference type="GO" id="GO:0030198">
    <property type="term" value="P:extracellular matrix organization"/>
    <property type="evidence" value="ECO:0007669"/>
    <property type="project" value="TreeGrafter"/>
</dbReference>
<dbReference type="EMBL" id="JAINUG010000006">
    <property type="protein sequence ID" value="KAJ8416343.1"/>
    <property type="molecule type" value="Genomic_DNA"/>
</dbReference>
<evidence type="ECO:0000256" key="5">
    <source>
        <dbReference type="SAM" id="MobiDB-lite"/>
    </source>
</evidence>
<dbReference type="InterPro" id="IPR000884">
    <property type="entry name" value="TSP1_rpt"/>
</dbReference>
<sequence length="294" mass="31994">MCSVSCGKGTKQRDVVCVDERQVQVEEESCSHLQKPRAMKVCRAKRCPGWKANQWSQCSVSCGVGRQEREVYCRLKGAGRVGEDQCDPLVRPTRAQSCFFPECPSQHTWAADVWQNCNATCGEGTRTRRVLCVDGASNPAQEALCEPSSRPSLFQPCRSVPCQYVWMTGDWSQCSASCGPGYQQRMISCSEVHSSLDPRSYVPQASPTQTAPNPILLTPGTASSGPAPPQPPGRLGPGASALKPVEPESWRGRWSASALRTTPQRAAVQSRGPSPGRPAERESVNCSPPAERFR</sequence>
<dbReference type="PROSITE" id="PS50092">
    <property type="entry name" value="TSP1"/>
    <property type="match status" value="4"/>
</dbReference>
<gene>
    <name evidence="6" type="ORF">AAFF_G00356310</name>
</gene>
<keyword evidence="2" id="KW-0964">Secreted</keyword>
<keyword evidence="4" id="KW-0677">Repeat</keyword>
<name>A0AAD7T9L6_9TELE</name>
<dbReference type="Proteomes" id="UP001221898">
    <property type="component" value="Unassembled WGS sequence"/>
</dbReference>
<feature type="compositionally biased region" description="Polar residues" evidence="5">
    <location>
        <begin position="203"/>
        <end position="212"/>
    </location>
</feature>
<evidence type="ECO:0000256" key="1">
    <source>
        <dbReference type="ARBA" id="ARBA00004613"/>
    </source>
</evidence>
<evidence type="ECO:0000256" key="4">
    <source>
        <dbReference type="ARBA" id="ARBA00022737"/>
    </source>
</evidence>
<dbReference type="AlphaFoldDB" id="A0AAD7T9L6"/>
<dbReference type="PANTHER" id="PTHR13723">
    <property type="entry name" value="ADAMTS A DISINTEGRIN AND METALLOPROTEASE WITH THROMBOSPONDIN MOTIFS PROTEASE"/>
    <property type="match status" value="1"/>
</dbReference>
<accession>A0AAD7T9L6</accession>
<dbReference type="InterPro" id="IPR036383">
    <property type="entry name" value="TSP1_rpt_sf"/>
</dbReference>
<dbReference type="GO" id="GO:0031012">
    <property type="term" value="C:extracellular matrix"/>
    <property type="evidence" value="ECO:0007669"/>
    <property type="project" value="TreeGrafter"/>
</dbReference>
<comment type="subcellular location">
    <subcellularLocation>
        <location evidence="1">Secreted</location>
    </subcellularLocation>
</comment>
<keyword evidence="3" id="KW-0732">Signal</keyword>
<dbReference type="PANTHER" id="PTHR13723:SF305">
    <property type="entry name" value="PROTEIN MADD-4"/>
    <property type="match status" value="1"/>
</dbReference>
<dbReference type="Gene3D" id="2.20.100.10">
    <property type="entry name" value="Thrombospondin type-1 (TSP1) repeat"/>
    <property type="match status" value="4"/>
</dbReference>
<evidence type="ECO:0000256" key="2">
    <source>
        <dbReference type="ARBA" id="ARBA00022525"/>
    </source>
</evidence>
<dbReference type="InterPro" id="IPR050439">
    <property type="entry name" value="ADAMTS_ADAMTS-like"/>
</dbReference>
<evidence type="ECO:0000256" key="3">
    <source>
        <dbReference type="ARBA" id="ARBA00022729"/>
    </source>
</evidence>
<organism evidence="6 7">
    <name type="scientific">Aldrovandia affinis</name>
    <dbReference type="NCBI Taxonomy" id="143900"/>
    <lineage>
        <taxon>Eukaryota</taxon>
        <taxon>Metazoa</taxon>
        <taxon>Chordata</taxon>
        <taxon>Craniata</taxon>
        <taxon>Vertebrata</taxon>
        <taxon>Euteleostomi</taxon>
        <taxon>Actinopterygii</taxon>
        <taxon>Neopterygii</taxon>
        <taxon>Teleostei</taxon>
        <taxon>Notacanthiformes</taxon>
        <taxon>Halosauridae</taxon>
        <taxon>Aldrovandia</taxon>
    </lineage>
</organism>
<dbReference type="GO" id="GO:0005576">
    <property type="term" value="C:extracellular region"/>
    <property type="evidence" value="ECO:0007669"/>
    <property type="project" value="UniProtKB-SubCell"/>
</dbReference>
<dbReference type="FunFam" id="2.20.100.10:FF:000005">
    <property type="entry name" value="ADAM metallopeptidase with thrombospondin type 1 motif 9"/>
    <property type="match status" value="2"/>
</dbReference>
<comment type="caution">
    <text evidence="6">The sequence shown here is derived from an EMBL/GenBank/DDBJ whole genome shotgun (WGS) entry which is preliminary data.</text>
</comment>
<evidence type="ECO:0000313" key="6">
    <source>
        <dbReference type="EMBL" id="KAJ8416343.1"/>
    </source>
</evidence>
<evidence type="ECO:0000313" key="7">
    <source>
        <dbReference type="Proteomes" id="UP001221898"/>
    </source>
</evidence>
<protein>
    <submittedName>
        <fullName evidence="6">Uncharacterized protein</fullName>
    </submittedName>
</protein>